<feature type="region of interest" description="Disordered" evidence="1">
    <location>
        <begin position="1"/>
        <end position="25"/>
    </location>
</feature>
<evidence type="ECO:0000256" key="1">
    <source>
        <dbReference type="SAM" id="MobiDB-lite"/>
    </source>
</evidence>
<proteinExistence type="predicted"/>
<comment type="caution">
    <text evidence="2">The sequence shown here is derived from an EMBL/GenBank/DDBJ whole genome shotgun (WGS) entry which is preliminary data.</text>
</comment>
<dbReference type="Proteomes" id="UP000299102">
    <property type="component" value="Unassembled WGS sequence"/>
</dbReference>
<feature type="region of interest" description="Disordered" evidence="1">
    <location>
        <begin position="76"/>
        <end position="100"/>
    </location>
</feature>
<sequence>MTGLRGTSVQTSSPDGPPSPRKRHQSIIFSCRSQKYDEGGQLRRVAKAIRTRRTQRRIPTSTNSHRVSFLPHVGADRTRAGAAGASQRKGTAVTRTSRAGAQPASRYFVKILLSEAFFG</sequence>
<organism evidence="2 3">
    <name type="scientific">Eumeta variegata</name>
    <name type="common">Bagworm moth</name>
    <name type="synonym">Eumeta japonica</name>
    <dbReference type="NCBI Taxonomy" id="151549"/>
    <lineage>
        <taxon>Eukaryota</taxon>
        <taxon>Metazoa</taxon>
        <taxon>Ecdysozoa</taxon>
        <taxon>Arthropoda</taxon>
        <taxon>Hexapoda</taxon>
        <taxon>Insecta</taxon>
        <taxon>Pterygota</taxon>
        <taxon>Neoptera</taxon>
        <taxon>Endopterygota</taxon>
        <taxon>Lepidoptera</taxon>
        <taxon>Glossata</taxon>
        <taxon>Ditrysia</taxon>
        <taxon>Tineoidea</taxon>
        <taxon>Psychidae</taxon>
        <taxon>Oiketicinae</taxon>
        <taxon>Eumeta</taxon>
    </lineage>
</organism>
<evidence type="ECO:0000313" key="3">
    <source>
        <dbReference type="Proteomes" id="UP000299102"/>
    </source>
</evidence>
<keyword evidence="3" id="KW-1185">Reference proteome</keyword>
<dbReference type="EMBL" id="BGZK01000549">
    <property type="protein sequence ID" value="GBP49647.1"/>
    <property type="molecule type" value="Genomic_DNA"/>
</dbReference>
<reference evidence="2 3" key="1">
    <citation type="journal article" date="2019" name="Commun. Biol.">
        <title>The bagworm genome reveals a unique fibroin gene that provides high tensile strength.</title>
        <authorList>
            <person name="Kono N."/>
            <person name="Nakamura H."/>
            <person name="Ohtoshi R."/>
            <person name="Tomita M."/>
            <person name="Numata K."/>
            <person name="Arakawa K."/>
        </authorList>
    </citation>
    <scope>NUCLEOTIDE SEQUENCE [LARGE SCALE GENOMIC DNA]</scope>
</reference>
<dbReference type="AlphaFoldDB" id="A0A4C1WHP1"/>
<feature type="compositionally biased region" description="Polar residues" evidence="1">
    <location>
        <begin position="1"/>
        <end position="14"/>
    </location>
</feature>
<protein>
    <submittedName>
        <fullName evidence="2">Uncharacterized protein</fullName>
    </submittedName>
</protein>
<evidence type="ECO:0000313" key="2">
    <source>
        <dbReference type="EMBL" id="GBP49647.1"/>
    </source>
</evidence>
<name>A0A4C1WHP1_EUMVA</name>
<gene>
    <name evidence="2" type="ORF">EVAR_37429_1</name>
</gene>
<accession>A0A4C1WHP1</accession>